<comment type="subcellular location">
    <subcellularLocation>
        <location evidence="1">Membrane</location>
        <topology evidence="1">Single-pass membrane protein</topology>
    </subcellularLocation>
</comment>
<gene>
    <name evidence="10" type="ORF">PHET_03817</name>
</gene>
<feature type="region of interest" description="Disordered" evidence="8">
    <location>
        <begin position="521"/>
        <end position="556"/>
    </location>
</feature>
<feature type="coiled-coil region" evidence="7">
    <location>
        <begin position="120"/>
        <end position="168"/>
    </location>
</feature>
<sequence>MVLLWNPNTLSDLDWLHFSIDCPFCIGDILNEFDVSTFLDDYDPISHADSYLEKHLRDFCGKTFLDETVHVGSSCPTETYIASTESRAIDTCLLSRASLDRLRKKQERMIKNRHAASMSRLRKKEYLERLEMRYEQLKRENLNLWRQNEEWRTRCEHLEHCLNELQSRLTDSSSAAQTPVDNPTVDSYDPPELVVTRCHPLPTCVPIGSCKRPPIPTPSFSSSSCSSTSSLIGSTQSGLMSSSRMSLTTVSAQSSRCLPGTSDRQFTHIKFGHKPSKCPDQPNDRKTVLNSVFYSGKSGYATSNTIHTPTFSLNSGSVVTAVARKPMRPNLANLTGLISRSRPGNHFYANRSKIVATTSLFGLFCLFSLNTILPPLTFKRSDGQLVSIQPQSPSEGWRTLPSHPAGHRILLNVPTSLDSLDDVVPCSVSSDKTQKNVNWTTGNSPCSPDKTALPDQKDTQTELDAEGLGNFSRWQKWIRQHAKSNIAATDDDVSVISSIPSDTNSPSTNGSQRARRVIRTRGSQYLGSKSSKQNFEESPNKAKARNSDDKPCLTESSAKSSSLQALHASRFFSVKSFFRRPVWDTKHLVAAAGRRNDTVYLILPQLDSKQLHIVNPDYDHLATRITLIVPAYPSNIALNRFEQHNSTDPLYTMLQVDCELRNVSLIPSPTRPGR</sequence>
<dbReference type="PROSITE" id="PS50217">
    <property type="entry name" value="BZIP"/>
    <property type="match status" value="1"/>
</dbReference>
<keyword evidence="4" id="KW-0238">DNA-binding</keyword>
<evidence type="ECO:0000256" key="1">
    <source>
        <dbReference type="ARBA" id="ARBA00004167"/>
    </source>
</evidence>
<evidence type="ECO:0000313" key="10">
    <source>
        <dbReference type="EMBL" id="KAF5402152.1"/>
    </source>
</evidence>
<keyword evidence="7" id="KW-0175">Coiled coil</keyword>
<reference evidence="10" key="1">
    <citation type="submission" date="2019-05" db="EMBL/GenBank/DDBJ databases">
        <title>Annotation for the trematode Paragonimus heterotremus.</title>
        <authorList>
            <person name="Choi Y.-J."/>
        </authorList>
    </citation>
    <scope>NUCLEOTIDE SEQUENCE</scope>
    <source>
        <strain evidence="10">LC</strain>
    </source>
</reference>
<dbReference type="Pfam" id="PF00170">
    <property type="entry name" value="bZIP_1"/>
    <property type="match status" value="1"/>
</dbReference>
<proteinExistence type="inferred from homology"/>
<keyword evidence="3" id="KW-0805">Transcription regulation</keyword>
<keyword evidence="6" id="KW-0539">Nucleus</keyword>
<keyword evidence="11" id="KW-1185">Reference proteome</keyword>
<dbReference type="GO" id="GO:0000981">
    <property type="term" value="F:DNA-binding transcription factor activity, RNA polymerase II-specific"/>
    <property type="evidence" value="ECO:0007669"/>
    <property type="project" value="TreeGrafter"/>
</dbReference>
<dbReference type="GO" id="GO:0016020">
    <property type="term" value="C:membrane"/>
    <property type="evidence" value="ECO:0007669"/>
    <property type="project" value="UniProtKB-SubCell"/>
</dbReference>
<feature type="compositionally biased region" description="Polar residues" evidence="8">
    <location>
        <begin position="521"/>
        <end position="533"/>
    </location>
</feature>
<evidence type="ECO:0000313" key="11">
    <source>
        <dbReference type="Proteomes" id="UP000748531"/>
    </source>
</evidence>
<dbReference type="AlphaFoldDB" id="A0A8J4SQB3"/>
<feature type="domain" description="BZIP" evidence="9">
    <location>
        <begin position="102"/>
        <end position="165"/>
    </location>
</feature>
<dbReference type="OrthoDB" id="644067at2759"/>
<evidence type="ECO:0000256" key="7">
    <source>
        <dbReference type="SAM" id="Coils"/>
    </source>
</evidence>
<dbReference type="InterPro" id="IPR004827">
    <property type="entry name" value="bZIP"/>
</dbReference>
<feature type="region of interest" description="Disordered" evidence="8">
    <location>
        <begin position="436"/>
        <end position="460"/>
    </location>
</feature>
<keyword evidence="5" id="KW-0804">Transcription</keyword>
<dbReference type="Gene3D" id="1.20.5.170">
    <property type="match status" value="1"/>
</dbReference>
<dbReference type="GO" id="GO:0005634">
    <property type="term" value="C:nucleus"/>
    <property type="evidence" value="ECO:0007669"/>
    <property type="project" value="TreeGrafter"/>
</dbReference>
<dbReference type="PANTHER" id="PTHR46164">
    <property type="entry name" value="ATF6, ISOFORM C"/>
    <property type="match status" value="1"/>
</dbReference>
<dbReference type="EMBL" id="LUCH01001995">
    <property type="protein sequence ID" value="KAF5402152.1"/>
    <property type="molecule type" value="Genomic_DNA"/>
</dbReference>
<evidence type="ECO:0000256" key="6">
    <source>
        <dbReference type="ARBA" id="ARBA00023242"/>
    </source>
</evidence>
<dbReference type="InterPro" id="IPR051882">
    <property type="entry name" value="ATF_bZIP_TF"/>
</dbReference>
<dbReference type="SUPFAM" id="SSF57959">
    <property type="entry name" value="Leucine zipper domain"/>
    <property type="match status" value="1"/>
</dbReference>
<evidence type="ECO:0000256" key="4">
    <source>
        <dbReference type="ARBA" id="ARBA00023125"/>
    </source>
</evidence>
<dbReference type="PANTHER" id="PTHR46164:SF3">
    <property type="entry name" value="ATF6, ISOFORM C"/>
    <property type="match status" value="1"/>
</dbReference>
<dbReference type="InterPro" id="IPR046347">
    <property type="entry name" value="bZIP_sf"/>
</dbReference>
<accession>A0A8J4SQB3</accession>
<evidence type="ECO:0000256" key="8">
    <source>
        <dbReference type="SAM" id="MobiDB-lite"/>
    </source>
</evidence>
<dbReference type="SMART" id="SM00338">
    <property type="entry name" value="BRLZ"/>
    <property type="match status" value="1"/>
</dbReference>
<dbReference type="GO" id="GO:0000978">
    <property type="term" value="F:RNA polymerase II cis-regulatory region sequence-specific DNA binding"/>
    <property type="evidence" value="ECO:0007669"/>
    <property type="project" value="TreeGrafter"/>
</dbReference>
<evidence type="ECO:0000259" key="9">
    <source>
        <dbReference type="PROSITE" id="PS50217"/>
    </source>
</evidence>
<comment type="caution">
    <text evidence="10">The sequence shown here is derived from an EMBL/GenBank/DDBJ whole genome shotgun (WGS) entry which is preliminary data.</text>
</comment>
<comment type="similarity">
    <text evidence="2">Belongs to the bZIP family. ATF subfamily.</text>
</comment>
<evidence type="ECO:0000256" key="5">
    <source>
        <dbReference type="ARBA" id="ARBA00023163"/>
    </source>
</evidence>
<dbReference type="GO" id="GO:0030968">
    <property type="term" value="P:endoplasmic reticulum unfolded protein response"/>
    <property type="evidence" value="ECO:0007669"/>
    <property type="project" value="TreeGrafter"/>
</dbReference>
<feature type="compositionally biased region" description="Polar residues" evidence="8">
    <location>
        <begin position="436"/>
        <end position="446"/>
    </location>
</feature>
<evidence type="ECO:0000256" key="3">
    <source>
        <dbReference type="ARBA" id="ARBA00023015"/>
    </source>
</evidence>
<feature type="compositionally biased region" description="Basic and acidic residues" evidence="8">
    <location>
        <begin position="534"/>
        <end position="552"/>
    </location>
</feature>
<protein>
    <recommendedName>
        <fullName evidence="9">BZIP domain-containing protein</fullName>
    </recommendedName>
</protein>
<dbReference type="CDD" id="cd14700">
    <property type="entry name" value="bZIP_ATF6"/>
    <property type="match status" value="1"/>
</dbReference>
<evidence type="ECO:0000256" key="2">
    <source>
        <dbReference type="ARBA" id="ARBA00009050"/>
    </source>
</evidence>
<organism evidence="10 11">
    <name type="scientific">Paragonimus heterotremus</name>
    <dbReference type="NCBI Taxonomy" id="100268"/>
    <lineage>
        <taxon>Eukaryota</taxon>
        <taxon>Metazoa</taxon>
        <taxon>Spiralia</taxon>
        <taxon>Lophotrochozoa</taxon>
        <taxon>Platyhelminthes</taxon>
        <taxon>Trematoda</taxon>
        <taxon>Digenea</taxon>
        <taxon>Plagiorchiida</taxon>
        <taxon>Troglotremata</taxon>
        <taxon>Troglotrematidae</taxon>
        <taxon>Paragonimus</taxon>
    </lineage>
</organism>
<dbReference type="Proteomes" id="UP000748531">
    <property type="component" value="Unassembled WGS sequence"/>
</dbReference>
<name>A0A8J4SQB3_9TREM</name>